<keyword evidence="2" id="KW-0812">Transmembrane</keyword>
<evidence type="ECO:0000256" key="2">
    <source>
        <dbReference type="SAM" id="Phobius"/>
    </source>
</evidence>
<dbReference type="InterPro" id="IPR025315">
    <property type="entry name" value="DUF4220"/>
</dbReference>
<name>A0A8R7TNH8_TRIUA</name>
<reference evidence="5" key="1">
    <citation type="journal article" date="2013" name="Nature">
        <title>Draft genome of the wheat A-genome progenitor Triticum urartu.</title>
        <authorList>
            <person name="Ling H.Q."/>
            <person name="Zhao S."/>
            <person name="Liu D."/>
            <person name="Wang J."/>
            <person name="Sun H."/>
            <person name="Zhang C."/>
            <person name="Fan H."/>
            <person name="Li D."/>
            <person name="Dong L."/>
            <person name="Tao Y."/>
            <person name="Gao C."/>
            <person name="Wu H."/>
            <person name="Li Y."/>
            <person name="Cui Y."/>
            <person name="Guo X."/>
            <person name="Zheng S."/>
            <person name="Wang B."/>
            <person name="Yu K."/>
            <person name="Liang Q."/>
            <person name="Yang W."/>
            <person name="Lou X."/>
            <person name="Chen J."/>
            <person name="Feng M."/>
            <person name="Jian J."/>
            <person name="Zhang X."/>
            <person name="Luo G."/>
            <person name="Jiang Y."/>
            <person name="Liu J."/>
            <person name="Wang Z."/>
            <person name="Sha Y."/>
            <person name="Zhang B."/>
            <person name="Wu H."/>
            <person name="Tang D."/>
            <person name="Shen Q."/>
            <person name="Xue P."/>
            <person name="Zou S."/>
            <person name="Wang X."/>
            <person name="Liu X."/>
            <person name="Wang F."/>
            <person name="Yang Y."/>
            <person name="An X."/>
            <person name="Dong Z."/>
            <person name="Zhang K."/>
            <person name="Zhang X."/>
            <person name="Luo M.C."/>
            <person name="Dvorak J."/>
            <person name="Tong Y."/>
            <person name="Wang J."/>
            <person name="Yang H."/>
            <person name="Li Z."/>
            <person name="Wang D."/>
            <person name="Zhang A."/>
            <person name="Wang J."/>
        </authorList>
    </citation>
    <scope>NUCLEOTIDE SEQUENCE</scope>
    <source>
        <strain evidence="5">cv. G1812</strain>
    </source>
</reference>
<evidence type="ECO:0000313" key="4">
    <source>
        <dbReference type="EnsemblPlants" id="TuG1812G0200005656.01.T01.cds426696"/>
    </source>
</evidence>
<keyword evidence="2" id="KW-0472">Membrane</keyword>
<feature type="transmembrane region" description="Helical" evidence="2">
    <location>
        <begin position="49"/>
        <end position="68"/>
    </location>
</feature>
<proteinExistence type="predicted"/>
<dbReference type="PANTHER" id="PTHR31325">
    <property type="entry name" value="OS01G0798800 PROTEIN-RELATED"/>
    <property type="match status" value="1"/>
</dbReference>
<reference evidence="4" key="2">
    <citation type="submission" date="2018-03" db="EMBL/GenBank/DDBJ databases">
        <title>The Triticum urartu genome reveals the dynamic nature of wheat genome evolution.</title>
        <authorList>
            <person name="Ling H."/>
            <person name="Ma B."/>
            <person name="Shi X."/>
            <person name="Liu H."/>
            <person name="Dong L."/>
            <person name="Sun H."/>
            <person name="Cao Y."/>
            <person name="Gao Q."/>
            <person name="Zheng S."/>
            <person name="Li Y."/>
            <person name="Yu Y."/>
            <person name="Du H."/>
            <person name="Qi M."/>
            <person name="Li Y."/>
            <person name="Yu H."/>
            <person name="Cui Y."/>
            <person name="Wang N."/>
            <person name="Chen C."/>
            <person name="Wu H."/>
            <person name="Zhao Y."/>
            <person name="Zhang J."/>
            <person name="Li Y."/>
            <person name="Zhou W."/>
            <person name="Zhang B."/>
            <person name="Hu W."/>
            <person name="Eijk M."/>
            <person name="Tang J."/>
            <person name="Witsenboer H."/>
            <person name="Zhao S."/>
            <person name="Li Z."/>
            <person name="Zhang A."/>
            <person name="Wang D."/>
            <person name="Liang C."/>
        </authorList>
    </citation>
    <scope>NUCLEOTIDE SEQUENCE [LARGE SCALE GENOMIC DNA]</scope>
    <source>
        <strain evidence="4">cv. G1812</strain>
    </source>
</reference>
<dbReference type="EnsemblPlants" id="TuG1812G0200005656.01.T01">
    <property type="protein sequence ID" value="TuG1812G0200005656.01.T01.cds426696"/>
    <property type="gene ID" value="TuG1812G0200005656.01"/>
</dbReference>
<organism evidence="4 5">
    <name type="scientific">Triticum urartu</name>
    <name type="common">Red wild einkorn</name>
    <name type="synonym">Crithodium urartu</name>
    <dbReference type="NCBI Taxonomy" id="4572"/>
    <lineage>
        <taxon>Eukaryota</taxon>
        <taxon>Viridiplantae</taxon>
        <taxon>Streptophyta</taxon>
        <taxon>Embryophyta</taxon>
        <taxon>Tracheophyta</taxon>
        <taxon>Spermatophyta</taxon>
        <taxon>Magnoliopsida</taxon>
        <taxon>Liliopsida</taxon>
        <taxon>Poales</taxon>
        <taxon>Poaceae</taxon>
        <taxon>BOP clade</taxon>
        <taxon>Pooideae</taxon>
        <taxon>Triticodae</taxon>
        <taxon>Triticeae</taxon>
        <taxon>Triticinae</taxon>
        <taxon>Triticum</taxon>
    </lineage>
</organism>
<protein>
    <recommendedName>
        <fullName evidence="3">DUF4220 domain-containing protein</fullName>
    </recommendedName>
</protein>
<keyword evidence="2" id="KW-1133">Transmembrane helix</keyword>
<reference evidence="4" key="3">
    <citation type="submission" date="2022-06" db="UniProtKB">
        <authorList>
            <consortium name="EnsemblPlants"/>
        </authorList>
    </citation>
    <scope>IDENTIFICATION</scope>
</reference>
<feature type="domain" description="DUF4220" evidence="3">
    <location>
        <begin position="51"/>
        <end position="171"/>
    </location>
</feature>
<evidence type="ECO:0000256" key="1">
    <source>
        <dbReference type="SAM" id="MobiDB-lite"/>
    </source>
</evidence>
<dbReference type="Gramene" id="TuG1812G0200005656.01.T01">
    <property type="protein sequence ID" value="TuG1812G0200005656.01.T01.cds426696"/>
    <property type="gene ID" value="TuG1812G0200005656.01"/>
</dbReference>
<keyword evidence="5" id="KW-1185">Reference proteome</keyword>
<dbReference type="AlphaFoldDB" id="A0A8R7TNH8"/>
<feature type="transmembrane region" description="Helical" evidence="2">
    <location>
        <begin position="15"/>
        <end position="37"/>
    </location>
</feature>
<evidence type="ECO:0000313" key="5">
    <source>
        <dbReference type="Proteomes" id="UP000015106"/>
    </source>
</evidence>
<dbReference type="Pfam" id="PF13968">
    <property type="entry name" value="DUF4220"/>
    <property type="match status" value="1"/>
</dbReference>
<dbReference type="Proteomes" id="UP000015106">
    <property type="component" value="Chromosome 2"/>
</dbReference>
<feature type="region of interest" description="Disordered" evidence="1">
    <location>
        <begin position="167"/>
        <end position="192"/>
    </location>
</feature>
<evidence type="ECO:0000259" key="3">
    <source>
        <dbReference type="Pfam" id="PF13968"/>
    </source>
</evidence>
<accession>A0A8R7TNH8</accession>
<sequence length="217" mass="23878">MAGGALILASAWKQWGLQALVMLSFTLQVTLLILAEFRRLMDSGVLRAFVWSAYMLADATAIYVLGHLSVTSRSPEHELMAFWAAFLLLHLGGQDNITAYTIEDNRLWLRHLQTLAVQVAAAAYVLYESPIVGGRSSSLIRPAAILIFVVGLVKYGERVWALRCAGSSSSGGNYRSFDKKSRATARPTPSRRDSEGFLLRAHLLLDVARDFLNGPLP</sequence>